<gene>
    <name evidence="3" type="ORF">EKG38_13895</name>
</gene>
<dbReference type="AlphaFoldDB" id="A0A431WT14"/>
<keyword evidence="3" id="KW-0238">DNA-binding</keyword>
<keyword evidence="4" id="KW-1185">Reference proteome</keyword>
<dbReference type="InterPro" id="IPR003583">
    <property type="entry name" value="Hlx-hairpin-Hlx_DNA-bd_motif"/>
</dbReference>
<feature type="domain" description="Helix-hairpin-helix DNA-binding motif class 1" evidence="2">
    <location>
        <begin position="92"/>
        <end position="111"/>
    </location>
</feature>
<feature type="domain" description="Helix-hairpin-helix DNA-binding motif class 1" evidence="2">
    <location>
        <begin position="62"/>
        <end position="81"/>
    </location>
</feature>
<comment type="caution">
    <text evidence="3">The sequence shown here is derived from an EMBL/GenBank/DDBJ whole genome shotgun (WGS) entry which is preliminary data.</text>
</comment>
<feature type="chain" id="PRO_5019184092" evidence="1">
    <location>
        <begin position="36"/>
        <end position="114"/>
    </location>
</feature>
<dbReference type="GO" id="GO:0015628">
    <property type="term" value="P:protein secretion by the type II secretion system"/>
    <property type="evidence" value="ECO:0007669"/>
    <property type="project" value="TreeGrafter"/>
</dbReference>
<protein>
    <submittedName>
        <fullName evidence="3">ComEA family DNA-binding protein</fullName>
    </submittedName>
</protein>
<dbReference type="Proteomes" id="UP000267448">
    <property type="component" value="Unassembled WGS sequence"/>
</dbReference>
<dbReference type="Pfam" id="PF12836">
    <property type="entry name" value="HHH_3"/>
    <property type="match status" value="1"/>
</dbReference>
<organism evidence="3 4">
    <name type="scientific">Shewanella canadensis</name>
    <dbReference type="NCBI Taxonomy" id="271096"/>
    <lineage>
        <taxon>Bacteria</taxon>
        <taxon>Pseudomonadati</taxon>
        <taxon>Pseudomonadota</taxon>
        <taxon>Gammaproteobacteria</taxon>
        <taxon>Alteromonadales</taxon>
        <taxon>Shewanellaceae</taxon>
        <taxon>Shewanella</taxon>
    </lineage>
</organism>
<proteinExistence type="predicted"/>
<dbReference type="OrthoDB" id="7510573at2"/>
<dbReference type="PANTHER" id="PTHR21180">
    <property type="entry name" value="ENDONUCLEASE/EXONUCLEASE/PHOSPHATASE FAMILY DOMAIN-CONTAINING PROTEIN 1"/>
    <property type="match status" value="1"/>
</dbReference>
<evidence type="ECO:0000256" key="1">
    <source>
        <dbReference type="SAM" id="SignalP"/>
    </source>
</evidence>
<evidence type="ECO:0000313" key="3">
    <source>
        <dbReference type="EMBL" id="RTR38593.1"/>
    </source>
</evidence>
<dbReference type="InterPro" id="IPR051675">
    <property type="entry name" value="Endo/Exo/Phosphatase_dom_1"/>
</dbReference>
<dbReference type="GO" id="GO:0003677">
    <property type="term" value="F:DNA binding"/>
    <property type="evidence" value="ECO:0007669"/>
    <property type="project" value="UniProtKB-KW"/>
</dbReference>
<dbReference type="SMART" id="SM00278">
    <property type="entry name" value="HhH1"/>
    <property type="match status" value="2"/>
</dbReference>
<dbReference type="GO" id="GO:0006281">
    <property type="term" value="P:DNA repair"/>
    <property type="evidence" value="ECO:0007669"/>
    <property type="project" value="InterPro"/>
</dbReference>
<dbReference type="SUPFAM" id="SSF47781">
    <property type="entry name" value="RuvA domain 2-like"/>
    <property type="match status" value="1"/>
</dbReference>
<dbReference type="EMBL" id="RXNU01000006">
    <property type="protein sequence ID" value="RTR38593.1"/>
    <property type="molecule type" value="Genomic_DNA"/>
</dbReference>
<reference evidence="3 4" key="1">
    <citation type="submission" date="2018-12" db="EMBL/GenBank/DDBJ databases">
        <authorList>
            <person name="Yu L."/>
        </authorList>
    </citation>
    <scope>NUCLEOTIDE SEQUENCE [LARGE SCALE GENOMIC DNA]</scope>
    <source>
        <strain evidence="3 4">HAW-EB2</strain>
    </source>
</reference>
<name>A0A431WT14_9GAMM</name>
<evidence type="ECO:0000313" key="4">
    <source>
        <dbReference type="Proteomes" id="UP000267448"/>
    </source>
</evidence>
<sequence>MNGLLTRRNRIMKHTVITALFAAALLSLNINIAEATTKSPQVDVVQSQNQHHSININTAPVQELVLLNGVGESKAKAIIDYRTSHGQFDSINDLAKVKGIGTKLIEKNKGVITL</sequence>
<evidence type="ECO:0000259" key="2">
    <source>
        <dbReference type="SMART" id="SM00278"/>
    </source>
</evidence>
<feature type="signal peptide" evidence="1">
    <location>
        <begin position="1"/>
        <end position="35"/>
    </location>
</feature>
<dbReference type="InterPro" id="IPR010994">
    <property type="entry name" value="RuvA_2-like"/>
</dbReference>
<keyword evidence="1" id="KW-0732">Signal</keyword>
<dbReference type="Gene3D" id="1.10.150.280">
    <property type="entry name" value="AF1531-like domain"/>
    <property type="match status" value="1"/>
</dbReference>
<dbReference type="NCBIfam" id="TIGR00426">
    <property type="entry name" value="competence protein ComEA helix-hairpin-helix repeat region"/>
    <property type="match status" value="1"/>
</dbReference>
<dbReference type="InterPro" id="IPR004509">
    <property type="entry name" value="Competence_ComEA_HhH"/>
</dbReference>
<dbReference type="GO" id="GO:0015627">
    <property type="term" value="C:type II protein secretion system complex"/>
    <property type="evidence" value="ECO:0007669"/>
    <property type="project" value="TreeGrafter"/>
</dbReference>
<accession>A0A431WT14</accession>
<dbReference type="PANTHER" id="PTHR21180:SF32">
    <property type="entry name" value="ENDONUCLEASE_EXONUCLEASE_PHOSPHATASE FAMILY DOMAIN-CONTAINING PROTEIN 1"/>
    <property type="match status" value="1"/>
</dbReference>